<comment type="subcellular location">
    <subcellularLocation>
        <location evidence="2">Mitochondrion</location>
    </subcellularLocation>
</comment>
<evidence type="ECO:0000313" key="25">
    <source>
        <dbReference type="Ensembl" id="ENSMMDP00005034258.1"/>
    </source>
</evidence>
<evidence type="ECO:0000256" key="9">
    <source>
        <dbReference type="ARBA" id="ARBA00023128"/>
    </source>
</evidence>
<evidence type="ECO:0000256" key="14">
    <source>
        <dbReference type="ARBA" id="ARBA00045336"/>
    </source>
</evidence>
<gene>
    <name evidence="25" type="primary">BCO2</name>
    <name evidence="25" type="synonym">LOC115371900</name>
</gene>
<evidence type="ECO:0000256" key="7">
    <source>
        <dbReference type="ARBA" id="ARBA00023004"/>
    </source>
</evidence>
<organism evidence="25 26">
    <name type="scientific">Myripristis murdjan</name>
    <name type="common">pinecone soldierfish</name>
    <dbReference type="NCBI Taxonomy" id="586833"/>
    <lineage>
        <taxon>Eukaryota</taxon>
        <taxon>Metazoa</taxon>
        <taxon>Chordata</taxon>
        <taxon>Craniata</taxon>
        <taxon>Vertebrata</taxon>
        <taxon>Euteleostomi</taxon>
        <taxon>Actinopterygii</taxon>
        <taxon>Neopterygii</taxon>
        <taxon>Teleostei</taxon>
        <taxon>Neoteleostei</taxon>
        <taxon>Acanthomorphata</taxon>
        <taxon>Holocentriformes</taxon>
        <taxon>Holocentridae</taxon>
        <taxon>Myripristis</taxon>
    </lineage>
</organism>
<evidence type="ECO:0000256" key="23">
    <source>
        <dbReference type="ARBA" id="ARBA00049207"/>
    </source>
</evidence>
<dbReference type="Ensembl" id="ENSMMDT00005035013.1">
    <property type="protein sequence ID" value="ENSMMDP00005034258.1"/>
    <property type="gene ID" value="ENSMMDG00005015634.1"/>
</dbReference>
<dbReference type="GO" id="GO:0102076">
    <property type="term" value="F:beta,beta-carotene-9',10'-cleaving oxygenase activity"/>
    <property type="evidence" value="ECO:0007669"/>
    <property type="project" value="UniProtKB-EC"/>
</dbReference>
<dbReference type="PANTHER" id="PTHR10543">
    <property type="entry name" value="BETA-CAROTENE DIOXYGENASE"/>
    <property type="match status" value="1"/>
</dbReference>
<evidence type="ECO:0000256" key="22">
    <source>
        <dbReference type="ARBA" id="ARBA00049190"/>
    </source>
</evidence>
<evidence type="ECO:0000256" key="13">
    <source>
        <dbReference type="ARBA" id="ARBA00040536"/>
    </source>
</evidence>
<evidence type="ECO:0000256" key="17">
    <source>
        <dbReference type="ARBA" id="ARBA00047865"/>
    </source>
</evidence>
<evidence type="ECO:0000313" key="26">
    <source>
        <dbReference type="Proteomes" id="UP000472263"/>
    </source>
</evidence>
<name>A0A667Z6I8_9TELE</name>
<dbReference type="GO" id="GO:0003834">
    <property type="term" value="F:beta-carotene 15,15'-dioxygenase activity"/>
    <property type="evidence" value="ECO:0007669"/>
    <property type="project" value="TreeGrafter"/>
</dbReference>
<evidence type="ECO:0000256" key="19">
    <source>
        <dbReference type="ARBA" id="ARBA00048381"/>
    </source>
</evidence>
<keyword evidence="5" id="KW-0223">Dioxygenase</keyword>
<comment type="cofactor">
    <cofactor evidence="1">
        <name>Fe(2+)</name>
        <dbReference type="ChEBI" id="CHEBI:29033"/>
    </cofactor>
</comment>
<comment type="function">
    <text evidence="14">Broad specificity mitochondrial dioxygenase that mediates the asymmetric oxidative cleavage of carotenoids. Cleaves carotenes (pure hydrocarbon carotenoids) such as all-trans-beta-carotene and lycopene as well as xanthophylls (oxygenated carotenoids) such as zeaxanthin, lutein and beta-cryptoxanthin at both the 9,10 and the 9',10' carbon-carbon double bond. Through its function in carotenoids metabolism regulates oxidative stress and the production of important signaling molecules.</text>
</comment>
<dbReference type="GO" id="GO:0016121">
    <property type="term" value="P:carotene catabolic process"/>
    <property type="evidence" value="ECO:0007669"/>
    <property type="project" value="TreeGrafter"/>
</dbReference>
<evidence type="ECO:0000256" key="1">
    <source>
        <dbReference type="ARBA" id="ARBA00001954"/>
    </source>
</evidence>
<keyword evidence="6" id="KW-0560">Oxidoreductase</keyword>
<dbReference type="GO" id="GO:0046872">
    <property type="term" value="F:metal ion binding"/>
    <property type="evidence" value="ECO:0007669"/>
    <property type="project" value="UniProtKB-KW"/>
</dbReference>
<comment type="catalytic activity">
    <reaction evidence="22">
        <text>beta-cryptoxanthin + O2 = all-trans-10'-apo-beta-carotenal + (3R)-hydroxy-beta-ionone</text>
        <dbReference type="Rhea" id="RHEA:68440"/>
        <dbReference type="ChEBI" id="CHEBI:10362"/>
        <dbReference type="ChEBI" id="CHEBI:15379"/>
        <dbReference type="ChEBI" id="CHEBI:53153"/>
        <dbReference type="ChEBI" id="CHEBI:53173"/>
    </reaction>
    <physiologicalReaction direction="left-to-right" evidence="22">
        <dbReference type="Rhea" id="RHEA:68441"/>
    </physiologicalReaction>
</comment>
<keyword evidence="26" id="KW-1185">Reference proteome</keyword>
<dbReference type="AlphaFoldDB" id="A0A667Z6I8"/>
<evidence type="ECO:0000256" key="6">
    <source>
        <dbReference type="ARBA" id="ARBA00023002"/>
    </source>
</evidence>
<evidence type="ECO:0000256" key="3">
    <source>
        <dbReference type="ARBA" id="ARBA00006787"/>
    </source>
</evidence>
<evidence type="ECO:0000256" key="5">
    <source>
        <dbReference type="ARBA" id="ARBA00022964"/>
    </source>
</evidence>
<evidence type="ECO:0000256" key="15">
    <source>
        <dbReference type="ARBA" id="ARBA00047577"/>
    </source>
</evidence>
<dbReference type="PANTHER" id="PTHR10543:SF122">
    <property type="entry name" value="CAROTENOID-CLEAVING DIOXYGENASE, MITOCHONDRIAL"/>
    <property type="match status" value="1"/>
</dbReference>
<evidence type="ECO:0000256" key="2">
    <source>
        <dbReference type="ARBA" id="ARBA00004173"/>
    </source>
</evidence>
<comment type="catalytic activity">
    <reaction evidence="11">
        <text>(3R,6R)-3-hydroxy-10'-apo-alpha-carotenal + O2 = (3R,6R)-hydroxy-alpha-ionone + 4,9-dimethyldodeca-2,4,6,8,10-pentaenedial</text>
        <dbReference type="Rhea" id="RHEA:68436"/>
        <dbReference type="ChEBI" id="CHEBI:15379"/>
        <dbReference type="ChEBI" id="CHEBI:53171"/>
        <dbReference type="ChEBI" id="CHEBI:177903"/>
        <dbReference type="ChEBI" id="CHEBI:177904"/>
    </reaction>
    <physiologicalReaction direction="left-to-right" evidence="11">
        <dbReference type="Rhea" id="RHEA:68437"/>
    </physiologicalReaction>
</comment>
<evidence type="ECO:0000256" key="21">
    <source>
        <dbReference type="ARBA" id="ARBA00049156"/>
    </source>
</evidence>
<comment type="catalytic activity">
    <reaction evidence="16">
        <text>5-cis-lycopene + O2 = 5-cis-10'-apo-lycopenal + (3E,5E)-6,10-dimethylundeca-3,5,9-trien-2-one</text>
        <dbReference type="Rhea" id="RHEA:68444"/>
        <dbReference type="ChEBI" id="CHEBI:15379"/>
        <dbReference type="ChEBI" id="CHEBI:67207"/>
        <dbReference type="ChEBI" id="CHEBI:177905"/>
        <dbReference type="ChEBI" id="CHEBI:177906"/>
    </reaction>
    <physiologicalReaction direction="left-to-right" evidence="16">
        <dbReference type="Rhea" id="RHEA:68445"/>
    </physiologicalReaction>
</comment>
<evidence type="ECO:0000256" key="11">
    <source>
        <dbReference type="ARBA" id="ARBA00036274"/>
    </source>
</evidence>
<dbReference type="GeneTree" id="ENSGT00950000182913"/>
<comment type="similarity">
    <text evidence="3 24">Belongs to the carotenoid oxygenase family.</text>
</comment>
<evidence type="ECO:0000256" key="18">
    <source>
        <dbReference type="ARBA" id="ARBA00048043"/>
    </source>
</evidence>
<keyword evidence="4" id="KW-0479">Metal-binding</keyword>
<proteinExistence type="inferred from homology"/>
<comment type="catalytic activity">
    <reaction evidence="21">
        <text>all-trans-beta-carotene + O2 = beta-ionone + all-trans-10'-apo-beta-carotenal</text>
        <dbReference type="Rhea" id="RHEA:26389"/>
        <dbReference type="ChEBI" id="CHEBI:15379"/>
        <dbReference type="ChEBI" id="CHEBI:17579"/>
        <dbReference type="ChEBI" id="CHEBI:32325"/>
        <dbReference type="ChEBI" id="CHEBI:53153"/>
        <dbReference type="EC" id="1.13.11.71"/>
    </reaction>
    <physiologicalReaction direction="left-to-right" evidence="21">
        <dbReference type="Rhea" id="RHEA:26390"/>
    </physiologicalReaction>
</comment>
<keyword evidence="9" id="KW-0496">Mitochondrion</keyword>
<evidence type="ECO:0000256" key="12">
    <source>
        <dbReference type="ARBA" id="ARBA00038847"/>
    </source>
</evidence>
<keyword evidence="8" id="KW-0443">Lipid metabolism</keyword>
<comment type="catalytic activity">
    <reaction evidence="23">
        <text>13-cis-lycopene + O2 = 13-cis-10'-apo-lycopenal + (3E,5E)-6,10-dimethylundeca-3,5,9-trien-2-one</text>
        <dbReference type="Rhea" id="RHEA:68448"/>
        <dbReference type="ChEBI" id="CHEBI:15379"/>
        <dbReference type="ChEBI" id="CHEBI:67207"/>
        <dbReference type="ChEBI" id="CHEBI:177907"/>
        <dbReference type="ChEBI" id="CHEBI:177908"/>
    </reaction>
    <physiologicalReaction direction="left-to-right" evidence="23">
        <dbReference type="Rhea" id="RHEA:68449"/>
    </physiologicalReaction>
</comment>
<sequence>IQLIFLLTGLENISPLVKSVEETLEPISTEVQGTIPTWINGNLLRNGPGKFEFGNTHYNHWFDGMAMLHQFKIEEGRVTYKSRFLQSDAFKKNSERDRIMVSEFGTLAMPDPCKNFFHEAIYFLITDSTDNASVSFVKYKGDYYVSTETNFMHKVDPESLESVEKRASTH</sequence>
<evidence type="ECO:0000256" key="20">
    <source>
        <dbReference type="ARBA" id="ARBA00048862"/>
    </source>
</evidence>
<reference evidence="25" key="2">
    <citation type="submission" date="2025-08" db="UniProtKB">
        <authorList>
            <consortium name="Ensembl"/>
        </authorList>
    </citation>
    <scope>IDENTIFICATION</scope>
</reference>
<accession>A0A667Z6I8</accession>
<dbReference type="InterPro" id="IPR004294">
    <property type="entry name" value="Carotenoid_Oase"/>
</dbReference>
<evidence type="ECO:0000256" key="24">
    <source>
        <dbReference type="RuleBase" id="RU003799"/>
    </source>
</evidence>
<dbReference type="Pfam" id="PF03055">
    <property type="entry name" value="RPE65"/>
    <property type="match status" value="1"/>
</dbReference>
<dbReference type="GO" id="GO:0005739">
    <property type="term" value="C:mitochondrion"/>
    <property type="evidence" value="ECO:0007669"/>
    <property type="project" value="UniProtKB-SubCell"/>
</dbReference>
<protein>
    <recommendedName>
        <fullName evidence="13">Carotenoid-cleaving dioxygenase, mitochondrial</fullName>
        <ecNumber evidence="12">1.13.11.71</ecNumber>
    </recommendedName>
</protein>
<dbReference type="GO" id="GO:0010436">
    <property type="term" value="F:carotenoid dioxygenase activity"/>
    <property type="evidence" value="ECO:0007669"/>
    <property type="project" value="TreeGrafter"/>
</dbReference>
<keyword evidence="7" id="KW-0408">Iron</keyword>
<comment type="catalytic activity">
    <reaction evidence="20">
        <text>lutein + O2 = (3R,6R)-3-hydroxy-10'-apo-alpha-carotenal + (3R)-hydroxy-beta-ionone</text>
        <dbReference type="Rhea" id="RHEA:68432"/>
        <dbReference type="ChEBI" id="CHEBI:15379"/>
        <dbReference type="ChEBI" id="CHEBI:28838"/>
        <dbReference type="ChEBI" id="CHEBI:53173"/>
        <dbReference type="ChEBI" id="CHEBI:177903"/>
    </reaction>
    <physiologicalReaction direction="left-to-right" evidence="20">
        <dbReference type="Rhea" id="RHEA:68433"/>
    </physiologicalReaction>
</comment>
<comment type="catalytic activity">
    <reaction evidence="18">
        <text>all-trans-10'-apo-beta-carotenal + O2 = beta-ionone + 4,9-dimethyldodeca-2,4,6,8,10-pentaenedial</text>
        <dbReference type="Rhea" id="RHEA:68452"/>
        <dbReference type="ChEBI" id="CHEBI:15379"/>
        <dbReference type="ChEBI" id="CHEBI:32325"/>
        <dbReference type="ChEBI" id="CHEBI:53153"/>
        <dbReference type="ChEBI" id="CHEBI:53171"/>
    </reaction>
    <physiologicalReaction direction="left-to-right" evidence="18">
        <dbReference type="Rhea" id="RHEA:68453"/>
    </physiologicalReaction>
</comment>
<reference evidence="25" key="3">
    <citation type="submission" date="2025-09" db="UniProtKB">
        <authorList>
            <consortium name="Ensembl"/>
        </authorList>
    </citation>
    <scope>IDENTIFICATION</scope>
</reference>
<dbReference type="Proteomes" id="UP000472263">
    <property type="component" value="Chromosome 14"/>
</dbReference>
<comment type="catalytic activity">
    <reaction evidence="19">
        <text>all-trans-zeaxanthin + 2 O2 = 4,9-dimethyldodeca-2,4,6,8,10-pentaenedial + 2 (3R)-hydroxy-beta-ionone</text>
        <dbReference type="Rhea" id="RHEA:26393"/>
        <dbReference type="ChEBI" id="CHEBI:15379"/>
        <dbReference type="ChEBI" id="CHEBI:27547"/>
        <dbReference type="ChEBI" id="CHEBI:53171"/>
        <dbReference type="ChEBI" id="CHEBI:53173"/>
    </reaction>
    <physiologicalReaction direction="left-to-right" evidence="19">
        <dbReference type="Rhea" id="RHEA:26394"/>
    </physiologicalReaction>
</comment>
<evidence type="ECO:0000256" key="4">
    <source>
        <dbReference type="ARBA" id="ARBA00022723"/>
    </source>
</evidence>
<dbReference type="GO" id="GO:0042574">
    <property type="term" value="P:retinal metabolic process"/>
    <property type="evidence" value="ECO:0007669"/>
    <property type="project" value="TreeGrafter"/>
</dbReference>
<evidence type="ECO:0000256" key="10">
    <source>
        <dbReference type="ARBA" id="ARBA00035797"/>
    </source>
</evidence>
<comment type="catalytic activity">
    <reaction evidence="15">
        <text>(3R)-3-hydroxy-10'-apo-beta-carotenal + O2 = 4,9-dimethyldodeca-2,4,6,8,10-pentaenedial + (3R)-hydroxy-beta-ionone</text>
        <dbReference type="Rhea" id="RHEA:68424"/>
        <dbReference type="ChEBI" id="CHEBI:15379"/>
        <dbReference type="ChEBI" id="CHEBI:53171"/>
        <dbReference type="ChEBI" id="CHEBI:53173"/>
        <dbReference type="ChEBI" id="CHEBI:177902"/>
    </reaction>
    <physiologicalReaction direction="left-to-right" evidence="15">
        <dbReference type="Rhea" id="RHEA:68425"/>
    </physiologicalReaction>
</comment>
<evidence type="ECO:0000256" key="16">
    <source>
        <dbReference type="ARBA" id="ARBA00047747"/>
    </source>
</evidence>
<comment type="catalytic activity">
    <reaction evidence="10">
        <text>all-trans-zeaxanthin + O2 = (3R)-3-hydroxy-10'-apo-beta-carotenal + (3R)-hydroxy-beta-ionone</text>
        <dbReference type="Rhea" id="RHEA:68104"/>
        <dbReference type="ChEBI" id="CHEBI:15379"/>
        <dbReference type="ChEBI" id="CHEBI:27547"/>
        <dbReference type="ChEBI" id="CHEBI:53173"/>
        <dbReference type="ChEBI" id="CHEBI:177902"/>
    </reaction>
    <physiologicalReaction direction="left-to-right" evidence="10">
        <dbReference type="Rhea" id="RHEA:68105"/>
    </physiologicalReaction>
</comment>
<dbReference type="EC" id="1.13.11.71" evidence="12"/>
<comment type="catalytic activity">
    <reaction evidence="17">
        <text>lutein + O2 = (3R,6R)-hydroxy-alpha-ionone + (3R)-3-hydroxy-10'-apo-beta-carotenal</text>
        <dbReference type="Rhea" id="RHEA:68428"/>
        <dbReference type="ChEBI" id="CHEBI:15379"/>
        <dbReference type="ChEBI" id="CHEBI:28838"/>
        <dbReference type="ChEBI" id="CHEBI:177902"/>
        <dbReference type="ChEBI" id="CHEBI:177904"/>
    </reaction>
    <physiologicalReaction direction="left-to-right" evidence="17">
        <dbReference type="Rhea" id="RHEA:68429"/>
    </physiologicalReaction>
</comment>
<reference evidence="25" key="1">
    <citation type="submission" date="2019-06" db="EMBL/GenBank/DDBJ databases">
        <authorList>
            <consortium name="Wellcome Sanger Institute Data Sharing"/>
        </authorList>
    </citation>
    <scope>NUCLEOTIDE SEQUENCE [LARGE SCALE GENOMIC DNA]</scope>
</reference>
<evidence type="ECO:0000256" key="8">
    <source>
        <dbReference type="ARBA" id="ARBA00023098"/>
    </source>
</evidence>